<dbReference type="PROSITE" id="PS50994">
    <property type="entry name" value="INTEGRASE"/>
    <property type="match status" value="1"/>
</dbReference>
<dbReference type="Gene3D" id="3.10.20.370">
    <property type="match status" value="1"/>
</dbReference>
<evidence type="ECO:0000256" key="7">
    <source>
        <dbReference type="ARBA" id="ARBA00022750"/>
    </source>
</evidence>
<dbReference type="PANTHER" id="PTHR37984:SF5">
    <property type="entry name" value="PROTEIN NYNRIN-LIKE"/>
    <property type="match status" value="1"/>
</dbReference>
<keyword evidence="3" id="KW-0808">Transferase</keyword>
<keyword evidence="21" id="KW-1185">Reference proteome</keyword>
<evidence type="ECO:0000256" key="2">
    <source>
        <dbReference type="ARBA" id="ARBA00022670"/>
    </source>
</evidence>
<gene>
    <name evidence="20" type="ORF">L3X38_039998</name>
</gene>
<dbReference type="Pfam" id="PF17921">
    <property type="entry name" value="Integrase_H2C2"/>
    <property type="match status" value="1"/>
</dbReference>
<keyword evidence="11" id="KW-0229">DNA integration</keyword>
<dbReference type="CDD" id="cd00303">
    <property type="entry name" value="retropepsin_like"/>
    <property type="match status" value="1"/>
</dbReference>
<feature type="domain" description="Chromo" evidence="17">
    <location>
        <begin position="1475"/>
        <end position="1530"/>
    </location>
</feature>
<accession>A0AAD4YT02</accession>
<dbReference type="SUPFAM" id="SSF54160">
    <property type="entry name" value="Chromo domain-like"/>
    <property type="match status" value="1"/>
</dbReference>
<evidence type="ECO:0000256" key="15">
    <source>
        <dbReference type="ARBA" id="ARBA00023172"/>
    </source>
</evidence>
<dbReference type="GO" id="GO:0003964">
    <property type="term" value="F:RNA-directed DNA polymerase activity"/>
    <property type="evidence" value="ECO:0007669"/>
    <property type="project" value="UniProtKB-KW"/>
</dbReference>
<dbReference type="CDD" id="cd01647">
    <property type="entry name" value="RT_LTR"/>
    <property type="match status" value="1"/>
</dbReference>
<dbReference type="GO" id="GO:0003887">
    <property type="term" value="F:DNA-directed DNA polymerase activity"/>
    <property type="evidence" value="ECO:0007669"/>
    <property type="project" value="UniProtKB-KW"/>
</dbReference>
<dbReference type="Pfam" id="PF24626">
    <property type="entry name" value="SH3_Tf2-1"/>
    <property type="match status" value="1"/>
</dbReference>
<dbReference type="GO" id="GO:0003677">
    <property type="term" value="F:DNA binding"/>
    <property type="evidence" value="ECO:0007669"/>
    <property type="project" value="UniProtKB-KW"/>
</dbReference>
<dbReference type="SUPFAM" id="SSF50630">
    <property type="entry name" value="Acid proteases"/>
    <property type="match status" value="1"/>
</dbReference>
<dbReference type="FunFam" id="3.10.10.10:FF:000007">
    <property type="entry name" value="Retrovirus-related Pol polyprotein from transposon 17.6-like Protein"/>
    <property type="match status" value="1"/>
</dbReference>
<evidence type="ECO:0000256" key="12">
    <source>
        <dbReference type="ARBA" id="ARBA00022918"/>
    </source>
</evidence>
<dbReference type="Pfam" id="PF03732">
    <property type="entry name" value="Retrotrans_gag"/>
    <property type="match status" value="1"/>
</dbReference>
<keyword evidence="8" id="KW-0255">Endonuclease</keyword>
<dbReference type="InterPro" id="IPR043502">
    <property type="entry name" value="DNA/RNA_pol_sf"/>
</dbReference>
<dbReference type="InterPro" id="IPR043128">
    <property type="entry name" value="Rev_trsase/Diguanyl_cyclase"/>
</dbReference>
<dbReference type="InterPro" id="IPR021109">
    <property type="entry name" value="Peptidase_aspartic_dom_sf"/>
</dbReference>
<dbReference type="GO" id="GO:0015074">
    <property type="term" value="P:DNA integration"/>
    <property type="evidence" value="ECO:0007669"/>
    <property type="project" value="UniProtKB-KW"/>
</dbReference>
<dbReference type="FunFam" id="3.10.20.370:FF:000001">
    <property type="entry name" value="Retrovirus-related Pol polyprotein from transposon 17.6-like protein"/>
    <property type="match status" value="1"/>
</dbReference>
<dbReference type="GO" id="GO:0004519">
    <property type="term" value="F:endonuclease activity"/>
    <property type="evidence" value="ECO:0007669"/>
    <property type="project" value="UniProtKB-KW"/>
</dbReference>
<evidence type="ECO:0000256" key="3">
    <source>
        <dbReference type="ARBA" id="ARBA00022679"/>
    </source>
</evidence>
<evidence type="ECO:0000256" key="14">
    <source>
        <dbReference type="ARBA" id="ARBA00023125"/>
    </source>
</evidence>
<dbReference type="InterPro" id="IPR000953">
    <property type="entry name" value="Chromo/chromo_shadow_dom"/>
</dbReference>
<dbReference type="SUPFAM" id="SSF53098">
    <property type="entry name" value="Ribonuclease H-like"/>
    <property type="match status" value="1"/>
</dbReference>
<evidence type="ECO:0000256" key="16">
    <source>
        <dbReference type="SAM" id="MobiDB-lite"/>
    </source>
</evidence>
<evidence type="ECO:0000256" key="1">
    <source>
        <dbReference type="ARBA" id="ARBA00012493"/>
    </source>
</evidence>
<protein>
    <recommendedName>
        <fullName evidence="1">RNA-directed DNA polymerase</fullName>
        <ecNumber evidence="1">2.7.7.49</ecNumber>
    </recommendedName>
</protein>
<keyword evidence="14" id="KW-0238">DNA-binding</keyword>
<evidence type="ECO:0000313" key="21">
    <source>
        <dbReference type="Proteomes" id="UP001054821"/>
    </source>
</evidence>
<evidence type="ECO:0000256" key="11">
    <source>
        <dbReference type="ARBA" id="ARBA00022908"/>
    </source>
</evidence>
<evidence type="ECO:0000259" key="19">
    <source>
        <dbReference type="PROSITE" id="PS50994"/>
    </source>
</evidence>
<dbReference type="Pfam" id="PF00385">
    <property type="entry name" value="Chromo"/>
    <property type="match status" value="1"/>
</dbReference>
<dbReference type="PROSITE" id="PS50878">
    <property type="entry name" value="RT_POL"/>
    <property type="match status" value="1"/>
</dbReference>
<dbReference type="FunFam" id="3.30.420.10:FF:000219">
    <property type="entry name" value="Putative retroelement"/>
    <property type="match status" value="1"/>
</dbReference>
<dbReference type="Pfam" id="PF00665">
    <property type="entry name" value="rve"/>
    <property type="match status" value="1"/>
</dbReference>
<keyword evidence="15" id="KW-0233">DNA recombination</keyword>
<dbReference type="FunFam" id="1.10.340.70:FF:000001">
    <property type="entry name" value="Retrovirus-related Pol polyprotein from transposon gypsy-like Protein"/>
    <property type="match status" value="1"/>
</dbReference>
<evidence type="ECO:0000256" key="5">
    <source>
        <dbReference type="ARBA" id="ARBA00022722"/>
    </source>
</evidence>
<dbReference type="FunFam" id="3.30.70.270:FF:000020">
    <property type="entry name" value="Transposon Tf2-6 polyprotein-like Protein"/>
    <property type="match status" value="1"/>
</dbReference>
<evidence type="ECO:0000256" key="8">
    <source>
        <dbReference type="ARBA" id="ARBA00022759"/>
    </source>
</evidence>
<name>A0AAD4YT02_PRUDU</name>
<dbReference type="InterPro" id="IPR000477">
    <property type="entry name" value="RT_dom"/>
</dbReference>
<evidence type="ECO:0000256" key="9">
    <source>
        <dbReference type="ARBA" id="ARBA00022801"/>
    </source>
</evidence>
<comment type="caution">
    <text evidence="20">The sequence shown here is derived from an EMBL/GenBank/DDBJ whole genome shotgun (WGS) entry which is preliminary data.</text>
</comment>
<sequence>MTRARVRTRALTMDARVAALEASTSKNQGILETIQRLLEDKFASIDKRLDSIDSRREGFDQPFPPPSDDDDGDGSRRRRERDHRERDKGFSSENRMPFVKIEFPRFSDGDDPIEWIYKAEQYFDYFAVPSEKQVKMVSFHLDSEALQWYQWEECASSLSKWEDFTRAFCREFGSHGFEDFAESLFKLRQTGPLKDYIAEFRRLATRIRDLNPTFRLSCFVGGLKEELKHDVKLLRPATVHEAMNFAHEVDAKLQKLRYAHFAGISKSRLPLLPIQNDLVPAKNEVVPRKDMPVKKLTPEEIQYKRQNNLCFYCDEKFVRGYKCARKQILLLDMGYNCSEEEEIIHELQQIEQVAEVNACCITACALYGTPAPLAIKTMKLTAVVKNCPVVVLLDSGSSHNFINIRMVKKLGWKLDQSHICDVMIADGGQVQSKGCCAAVPLTIGTYVYTSNMFALPLGGCDIVLGVQWLRTLGPILWDFERLTMKFWHGNEQICLSSSKPQPPQPISCQQMDKLLHSGCYGVILCAVECENMAKPADDLSSPQQHELQALLDSFSAIFGTPTTLPPVREHDHRIPLISSCKPPSIRPYAYGPLQKSEIEKCVKELLDSGFIRNSHSPFSSPVLLVKKKDSTWRMCMDYRQLNELTIKDKYPIPLIDDLLDELHGAKYFSKLDLRSGYHQIRVHPEDIEKTAFRTHEGHYEFLVMPFGLTNAPATFQGLMNEIFRNCLRKFVLVFFDDILVYSTSWSDHLRHLHTVLEILEHHQLFVKMTKCAFGVSTIEYLGHIVSRQGVSADPSKLNAVADWPVPTSVKSLRGFLGLTGYYRKFIPHYGRESFPLTQLTKKDGFLWTPEATAAFHKLKELMLSPRVLALPDFTKPFIIESDASGSGIGAVLQQEGRPIAFTSKTLGPRNQALSTYEREMMAIVHAIKKWHHYLQGRHFIIRTDHHSLKYFLNHKAHTPFQQKWVTKLLGYDYEIHYRQGSDNKAADALSRFPISHSSSTDQVQVFAMDSLPIGTNVSGQYIENLAITYPYHSWMDDLRRYNEGDPWILSKKQEVLTIAGLTQSPHAPSLSTTNHLLKFHIDNGLLKYNSRIVLSPDSIWKTKVFAAHHSVPTAGHAGFLKTYQRLSRSFYWPGMKHDVQKMVAECHTCQQHKYETVTPAGLLQPLPIPDKVWTDISMDFIVGLPPCQGKSVIFVVVDRLSKYAHFIALSHPYSAATIAQLFMDHVFKLHGMPSSIVCDRDPVFVSDFWKEFFKLHDVALRMSSGYHPQTDGQTEVVNRCLETYLRCFAAAQPKKWLLWLSWAEFSYNTAYHTSTKLTPFEVVYGQPPPMVTPYEPSTTRFANVDRSLAARDRMLTMLKSNLLMAQNRMKTQADKHRSEREFQVGDMVYLRLVPYRLQSLAAHSYHKLLPKFYGPYEILEKLGPVAYKLQLPTGCKIHPVFHVSCLKKHLGTHVTPSLTLPRITEDGIVQDEPLAILERKLVKRGNAAGVDVLVHWKGHTPEDATWEDYHDLQARFPEFIAQVEAAFNSR</sequence>
<dbReference type="CDD" id="cd09274">
    <property type="entry name" value="RNase_HI_RT_Ty3"/>
    <property type="match status" value="1"/>
</dbReference>
<dbReference type="GO" id="GO:0006508">
    <property type="term" value="P:proteolysis"/>
    <property type="evidence" value="ECO:0007669"/>
    <property type="project" value="UniProtKB-KW"/>
</dbReference>
<dbReference type="InterPro" id="IPR023780">
    <property type="entry name" value="Chromo_domain"/>
</dbReference>
<evidence type="ECO:0000256" key="13">
    <source>
        <dbReference type="ARBA" id="ARBA00022932"/>
    </source>
</evidence>
<feature type="domain" description="Reverse transcriptase" evidence="18">
    <location>
        <begin position="606"/>
        <end position="785"/>
    </location>
</feature>
<evidence type="ECO:0000259" key="17">
    <source>
        <dbReference type="PROSITE" id="PS50013"/>
    </source>
</evidence>
<keyword evidence="10" id="KW-0460">Magnesium</keyword>
<keyword evidence="6" id="KW-0479">Metal-binding</keyword>
<dbReference type="InterPro" id="IPR016197">
    <property type="entry name" value="Chromo-like_dom_sf"/>
</dbReference>
<keyword evidence="4" id="KW-0548">Nucleotidyltransferase</keyword>
<dbReference type="Proteomes" id="UP001054821">
    <property type="component" value="Chromosome 7"/>
</dbReference>
<evidence type="ECO:0000259" key="18">
    <source>
        <dbReference type="PROSITE" id="PS50878"/>
    </source>
</evidence>
<proteinExistence type="predicted"/>
<dbReference type="Pfam" id="PF08284">
    <property type="entry name" value="RVP_2"/>
    <property type="match status" value="1"/>
</dbReference>
<dbReference type="InterPro" id="IPR050951">
    <property type="entry name" value="Retrovirus_Pol_polyprotein"/>
</dbReference>
<dbReference type="Gene3D" id="3.30.70.270">
    <property type="match status" value="2"/>
</dbReference>
<keyword evidence="2" id="KW-0645">Protease</keyword>
<dbReference type="EMBL" id="JAJFAZ020000007">
    <property type="protein sequence ID" value="KAI5320290.1"/>
    <property type="molecule type" value="Genomic_DNA"/>
</dbReference>
<dbReference type="PANTHER" id="PTHR37984">
    <property type="entry name" value="PROTEIN CBG26694"/>
    <property type="match status" value="1"/>
</dbReference>
<keyword evidence="5" id="KW-0540">Nuclease</keyword>
<dbReference type="Gene3D" id="1.10.340.70">
    <property type="match status" value="1"/>
</dbReference>
<keyword evidence="9" id="KW-0378">Hydrolase</keyword>
<dbReference type="Gene3D" id="2.40.50.40">
    <property type="match status" value="1"/>
</dbReference>
<evidence type="ECO:0000256" key="10">
    <source>
        <dbReference type="ARBA" id="ARBA00022842"/>
    </source>
</evidence>
<feature type="domain" description="Integrase catalytic" evidence="19">
    <location>
        <begin position="1163"/>
        <end position="1327"/>
    </location>
</feature>
<dbReference type="SUPFAM" id="SSF56672">
    <property type="entry name" value="DNA/RNA polymerases"/>
    <property type="match status" value="1"/>
</dbReference>
<dbReference type="GO" id="GO:0046872">
    <property type="term" value="F:metal ion binding"/>
    <property type="evidence" value="ECO:0007669"/>
    <property type="project" value="UniProtKB-KW"/>
</dbReference>
<dbReference type="EC" id="2.7.7.49" evidence="1"/>
<keyword evidence="7" id="KW-0064">Aspartyl protease</keyword>
<dbReference type="Gene3D" id="3.10.10.10">
    <property type="entry name" value="HIV Type 1 Reverse Transcriptase, subunit A, domain 1"/>
    <property type="match status" value="1"/>
</dbReference>
<dbReference type="Pfam" id="PF17917">
    <property type="entry name" value="RT_RNaseH"/>
    <property type="match status" value="1"/>
</dbReference>
<dbReference type="InterPro" id="IPR041588">
    <property type="entry name" value="Integrase_H2C2"/>
</dbReference>
<dbReference type="InterPro" id="IPR041373">
    <property type="entry name" value="RT_RNaseH"/>
</dbReference>
<feature type="region of interest" description="Disordered" evidence="16">
    <location>
        <begin position="54"/>
        <end position="90"/>
    </location>
</feature>
<evidence type="ECO:0000256" key="4">
    <source>
        <dbReference type="ARBA" id="ARBA00022695"/>
    </source>
</evidence>
<evidence type="ECO:0000256" key="6">
    <source>
        <dbReference type="ARBA" id="ARBA00022723"/>
    </source>
</evidence>
<dbReference type="Pfam" id="PF00078">
    <property type="entry name" value="RVT_1"/>
    <property type="match status" value="1"/>
</dbReference>
<keyword evidence="13" id="KW-0239">DNA-directed DNA polymerase</keyword>
<keyword evidence="12" id="KW-0695">RNA-directed DNA polymerase</keyword>
<dbReference type="Gene3D" id="3.30.420.10">
    <property type="entry name" value="Ribonuclease H-like superfamily/Ribonuclease H"/>
    <property type="match status" value="1"/>
</dbReference>
<organism evidence="20 21">
    <name type="scientific">Prunus dulcis</name>
    <name type="common">Almond</name>
    <name type="synonym">Amygdalus dulcis</name>
    <dbReference type="NCBI Taxonomy" id="3755"/>
    <lineage>
        <taxon>Eukaryota</taxon>
        <taxon>Viridiplantae</taxon>
        <taxon>Streptophyta</taxon>
        <taxon>Embryophyta</taxon>
        <taxon>Tracheophyta</taxon>
        <taxon>Spermatophyta</taxon>
        <taxon>Magnoliopsida</taxon>
        <taxon>eudicotyledons</taxon>
        <taxon>Gunneridae</taxon>
        <taxon>Pentapetalae</taxon>
        <taxon>rosids</taxon>
        <taxon>fabids</taxon>
        <taxon>Rosales</taxon>
        <taxon>Rosaceae</taxon>
        <taxon>Amygdaloideae</taxon>
        <taxon>Amygdaleae</taxon>
        <taxon>Prunus</taxon>
    </lineage>
</organism>
<dbReference type="InterPro" id="IPR001584">
    <property type="entry name" value="Integrase_cat-core"/>
</dbReference>
<dbReference type="InterPro" id="IPR012337">
    <property type="entry name" value="RNaseH-like_sf"/>
</dbReference>
<dbReference type="GO" id="GO:0004190">
    <property type="term" value="F:aspartic-type endopeptidase activity"/>
    <property type="evidence" value="ECO:0007669"/>
    <property type="project" value="UniProtKB-KW"/>
</dbReference>
<dbReference type="InterPro" id="IPR056924">
    <property type="entry name" value="SH3_Tf2-1"/>
</dbReference>
<evidence type="ECO:0000313" key="20">
    <source>
        <dbReference type="EMBL" id="KAI5320290.1"/>
    </source>
</evidence>
<reference evidence="20 21" key="1">
    <citation type="journal article" date="2022" name="G3 (Bethesda)">
        <title>Whole-genome sequence and methylome profiling of the almond [Prunus dulcis (Mill.) D.A. Webb] cultivar 'Nonpareil'.</title>
        <authorList>
            <person name="D'Amico-Willman K.M."/>
            <person name="Ouma W.Z."/>
            <person name="Meulia T."/>
            <person name="Sideli G.M."/>
            <person name="Gradziel T.M."/>
            <person name="Fresnedo-Ramirez J."/>
        </authorList>
    </citation>
    <scope>NUCLEOTIDE SEQUENCE [LARGE SCALE GENOMIC DNA]</scope>
    <source>
        <strain evidence="20">Clone GOH B32 T37-40</strain>
    </source>
</reference>
<dbReference type="PROSITE" id="PS50013">
    <property type="entry name" value="CHROMO_2"/>
    <property type="match status" value="1"/>
</dbReference>
<dbReference type="InterPro" id="IPR005162">
    <property type="entry name" value="Retrotrans_gag_dom"/>
</dbReference>
<dbReference type="Gene3D" id="2.40.70.10">
    <property type="entry name" value="Acid Proteases"/>
    <property type="match status" value="1"/>
</dbReference>
<dbReference type="InterPro" id="IPR036397">
    <property type="entry name" value="RNaseH_sf"/>
</dbReference>
<dbReference type="GO" id="GO:0006310">
    <property type="term" value="P:DNA recombination"/>
    <property type="evidence" value="ECO:0007669"/>
    <property type="project" value="UniProtKB-KW"/>
</dbReference>